<dbReference type="InterPro" id="IPR021769">
    <property type="entry name" value="DUF3331"/>
</dbReference>
<name>A0A7Y9W916_9BURK</name>
<dbReference type="EMBL" id="JACCAU010000001">
    <property type="protein sequence ID" value="NYH16469.1"/>
    <property type="molecule type" value="Genomic_DNA"/>
</dbReference>
<gene>
    <name evidence="2" type="ORF">GGD41_003697</name>
</gene>
<feature type="region of interest" description="Disordered" evidence="1">
    <location>
        <begin position="23"/>
        <end position="44"/>
    </location>
</feature>
<dbReference type="Proteomes" id="UP000572540">
    <property type="component" value="Unassembled WGS sequence"/>
</dbReference>
<evidence type="ECO:0000313" key="3">
    <source>
        <dbReference type="Proteomes" id="UP000572540"/>
    </source>
</evidence>
<proteinExistence type="predicted"/>
<sequence length="147" mass="16170">MDNPETADAWKYSLDLLMRMQLPKPRRDSGSDPGADAPGCCKRTDVATRGNRRARVVRERAVHLHIVEKYSSSAIAVCWRDATSGCYGEQLWKAVTARAGATCALSGLRIRRGDAVFRPWARGYKPVNGDSMILASAVEQTTQQACD</sequence>
<dbReference type="RefSeq" id="WP_257031764.1">
    <property type="nucleotide sequence ID" value="NZ_JACCAU010000001.1"/>
</dbReference>
<organism evidence="2 3">
    <name type="scientific">Paraburkholderia bryophila</name>
    <dbReference type="NCBI Taxonomy" id="420952"/>
    <lineage>
        <taxon>Bacteria</taxon>
        <taxon>Pseudomonadati</taxon>
        <taxon>Pseudomonadota</taxon>
        <taxon>Betaproteobacteria</taxon>
        <taxon>Burkholderiales</taxon>
        <taxon>Burkholderiaceae</taxon>
        <taxon>Paraburkholderia</taxon>
    </lineage>
</organism>
<evidence type="ECO:0000256" key="1">
    <source>
        <dbReference type="SAM" id="MobiDB-lite"/>
    </source>
</evidence>
<evidence type="ECO:0008006" key="4">
    <source>
        <dbReference type="Google" id="ProtNLM"/>
    </source>
</evidence>
<reference evidence="2 3" key="1">
    <citation type="submission" date="2020-07" db="EMBL/GenBank/DDBJ databases">
        <title>Exploring microbial biodiversity for novel pathways involved in the catabolism of aromatic compounds derived from lignin.</title>
        <authorList>
            <person name="Elkins J."/>
        </authorList>
    </citation>
    <scope>NUCLEOTIDE SEQUENCE [LARGE SCALE GENOMIC DNA]</scope>
    <source>
        <strain evidence="2 3">H2C3B</strain>
    </source>
</reference>
<dbReference type="Pfam" id="PF11811">
    <property type="entry name" value="DUF3331"/>
    <property type="match status" value="1"/>
</dbReference>
<protein>
    <recommendedName>
        <fullName evidence="4">DUF3331 domain-containing protein</fullName>
    </recommendedName>
</protein>
<dbReference type="AlphaFoldDB" id="A0A7Y9W916"/>
<evidence type="ECO:0000313" key="2">
    <source>
        <dbReference type="EMBL" id="NYH16469.1"/>
    </source>
</evidence>
<comment type="caution">
    <text evidence="2">The sequence shown here is derived from an EMBL/GenBank/DDBJ whole genome shotgun (WGS) entry which is preliminary data.</text>
</comment>
<accession>A0A7Y9W916</accession>